<dbReference type="HOGENOM" id="CLU_010194_1_3_9"/>
<name>A0A0H2VEJ5_STAES</name>
<dbReference type="AlphaFoldDB" id="A0A0H2VEJ5"/>
<dbReference type="InterPro" id="IPR002347">
    <property type="entry name" value="SDR_fam"/>
</dbReference>
<sequence length="252" mass="27468">MKMKKTAIITGSSRGLGAKIAITLLEKGYNVVVNYKQNKDKAEKLIRNYNQSKAIAIQADVTDRNDVNQMIQTATQHFGKIDIVINNALVGFKFDPNQQKSFEDLTWEDYQQQLNGTLKGAFNVTQSVIPQFIEQQSGCIISIGTNLYQNPVVPYHEYTTAKAGLIGFTRNIAAELGQYGITANVVSGGLLKTTDASAVTTPEVFDLIAQTTPLRKVTSPQDVANMVVYLASDEARGVTGQNITVDGGLTMN</sequence>
<proteinExistence type="inferred from homology"/>
<evidence type="ECO:0000256" key="2">
    <source>
        <dbReference type="ARBA" id="ARBA00023002"/>
    </source>
</evidence>
<dbReference type="NCBIfam" id="NF006393">
    <property type="entry name" value="PRK08642.1"/>
    <property type="match status" value="1"/>
</dbReference>
<dbReference type="FunFam" id="3.40.50.720:FF:000173">
    <property type="entry name" value="3-oxoacyl-[acyl-carrier protein] reductase"/>
    <property type="match status" value="1"/>
</dbReference>
<dbReference type="Gene3D" id="3.40.50.720">
    <property type="entry name" value="NAD(P)-binding Rossmann-like Domain"/>
    <property type="match status" value="1"/>
</dbReference>
<dbReference type="PANTHER" id="PTHR43639:SF1">
    <property type="entry name" value="SHORT-CHAIN DEHYDROGENASE_REDUCTASE FAMILY PROTEIN"/>
    <property type="match status" value="1"/>
</dbReference>
<protein>
    <submittedName>
        <fullName evidence="3">3-oxoacyl-(Acyl-carrier protein) reductase</fullName>
    </submittedName>
</protein>
<dbReference type="Pfam" id="PF13561">
    <property type="entry name" value="adh_short_C2"/>
    <property type="match status" value="1"/>
</dbReference>
<dbReference type="Proteomes" id="UP000001411">
    <property type="component" value="Chromosome"/>
</dbReference>
<dbReference type="EMBL" id="AE015929">
    <property type="protein sequence ID" value="AAO03921.1"/>
    <property type="molecule type" value="Genomic_DNA"/>
</dbReference>
<dbReference type="PANTHER" id="PTHR43639">
    <property type="entry name" value="OXIDOREDUCTASE, SHORT-CHAIN DEHYDROGENASE/REDUCTASE FAMILY (AFU_ORTHOLOGUE AFUA_5G02870)"/>
    <property type="match status" value="1"/>
</dbReference>
<evidence type="ECO:0000256" key="1">
    <source>
        <dbReference type="ARBA" id="ARBA00006484"/>
    </source>
</evidence>
<dbReference type="PATRIC" id="fig|176280.10.peg.299"/>
<dbReference type="PRINTS" id="PR00081">
    <property type="entry name" value="GDHRDH"/>
</dbReference>
<evidence type="ECO:0000313" key="4">
    <source>
        <dbReference type="Proteomes" id="UP000001411"/>
    </source>
</evidence>
<dbReference type="PRINTS" id="PR00080">
    <property type="entry name" value="SDRFAMILY"/>
</dbReference>
<accession>A0A0H2VEJ5</accession>
<reference evidence="3 4" key="1">
    <citation type="journal article" date="2003" name="Mol. Microbiol.">
        <title>Genome-based analysis of virulence genes in a non-biofilm-forming Staphylococcus epidermidis strain (ATCC 12228).</title>
        <authorList>
            <person name="Zhang Y.Q."/>
            <person name="Ren S.X."/>
            <person name="Li H.L."/>
            <person name="Wang Y.X."/>
            <person name="Fu G."/>
            <person name="Yang J."/>
            <person name="Qin Z.Q."/>
            <person name="Miao Y.G."/>
            <person name="Wang W.Y."/>
            <person name="Chen R.S."/>
            <person name="Shen Y."/>
            <person name="Chen Z."/>
            <person name="Yuan Z.H."/>
            <person name="Zhao G.P."/>
            <person name="Qu D."/>
            <person name="Danchin A."/>
            <person name="Wen Y.M."/>
        </authorList>
    </citation>
    <scope>NUCLEOTIDE SEQUENCE [LARGE SCALE GENOMIC DNA]</scope>
    <source>
        <strain evidence="4">ATCC 12228 / FDA PCI 1200</strain>
    </source>
</reference>
<comment type="similarity">
    <text evidence="1">Belongs to the short-chain dehydrogenases/reductases (SDR) family.</text>
</comment>
<dbReference type="OrthoDB" id="9803333at2"/>
<dbReference type="GO" id="GO:0016491">
    <property type="term" value="F:oxidoreductase activity"/>
    <property type="evidence" value="ECO:0007669"/>
    <property type="project" value="UniProtKB-KW"/>
</dbReference>
<dbReference type="SUPFAM" id="SSF51735">
    <property type="entry name" value="NAD(P)-binding Rossmann-fold domains"/>
    <property type="match status" value="1"/>
</dbReference>
<gene>
    <name evidence="3" type="ordered locus">SE_0324</name>
</gene>
<organism evidence="3 4">
    <name type="scientific">Staphylococcus epidermidis (strain ATCC 12228 / FDA PCI 1200)</name>
    <dbReference type="NCBI Taxonomy" id="176280"/>
    <lineage>
        <taxon>Bacteria</taxon>
        <taxon>Bacillati</taxon>
        <taxon>Bacillota</taxon>
        <taxon>Bacilli</taxon>
        <taxon>Bacillales</taxon>
        <taxon>Staphylococcaceae</taxon>
        <taxon>Staphylococcus</taxon>
    </lineage>
</organism>
<dbReference type="eggNOG" id="COG1028">
    <property type="taxonomic scope" value="Bacteria"/>
</dbReference>
<dbReference type="CDD" id="cd05349">
    <property type="entry name" value="BKR_2_SDR_c"/>
    <property type="match status" value="1"/>
</dbReference>
<evidence type="ECO:0000313" key="3">
    <source>
        <dbReference type="EMBL" id="AAO03921.1"/>
    </source>
</evidence>
<keyword evidence="2" id="KW-0560">Oxidoreductase</keyword>
<dbReference type="InterPro" id="IPR036291">
    <property type="entry name" value="NAD(P)-bd_dom_sf"/>
</dbReference>
<dbReference type="KEGG" id="sep:SE_0324"/>